<sequence length="142" mass="15892">MRRFHVKDSAKKLSNLKSAAKKATHDQKKWASATKGGPPPPAISETLAIYMTLVITQNHQKLQMGNWRTKLRNAVDACIKDQGEEEHPFAFIADDTAVEAACDQLATITDEKRHKVLDAVQAFHSFLASINDSFIRFCHVEC</sequence>
<organism evidence="2 3">
    <name type="scientific">Romanomermis culicivorax</name>
    <name type="common">Nematode worm</name>
    <dbReference type="NCBI Taxonomy" id="13658"/>
    <lineage>
        <taxon>Eukaryota</taxon>
        <taxon>Metazoa</taxon>
        <taxon>Ecdysozoa</taxon>
        <taxon>Nematoda</taxon>
        <taxon>Enoplea</taxon>
        <taxon>Dorylaimia</taxon>
        <taxon>Mermithida</taxon>
        <taxon>Mermithoidea</taxon>
        <taxon>Mermithidae</taxon>
        <taxon>Romanomermis</taxon>
    </lineage>
</organism>
<dbReference type="Proteomes" id="UP000887565">
    <property type="component" value="Unplaced"/>
</dbReference>
<dbReference type="WBParaSite" id="nRc.2.0.1.t30425-RA">
    <property type="protein sequence ID" value="nRc.2.0.1.t30425-RA"/>
    <property type="gene ID" value="nRc.2.0.1.g30425"/>
</dbReference>
<evidence type="ECO:0000256" key="1">
    <source>
        <dbReference type="SAM" id="MobiDB-lite"/>
    </source>
</evidence>
<proteinExistence type="predicted"/>
<protein>
    <submittedName>
        <fullName evidence="3">Uncharacterized protein</fullName>
    </submittedName>
</protein>
<evidence type="ECO:0000313" key="3">
    <source>
        <dbReference type="WBParaSite" id="nRc.2.0.1.t30425-RA"/>
    </source>
</evidence>
<feature type="region of interest" description="Disordered" evidence="1">
    <location>
        <begin position="1"/>
        <end position="41"/>
    </location>
</feature>
<dbReference type="AlphaFoldDB" id="A0A915JVJ7"/>
<evidence type="ECO:0000313" key="2">
    <source>
        <dbReference type="Proteomes" id="UP000887565"/>
    </source>
</evidence>
<feature type="compositionally biased region" description="Basic and acidic residues" evidence="1">
    <location>
        <begin position="1"/>
        <end position="11"/>
    </location>
</feature>
<name>A0A915JVJ7_ROMCU</name>
<keyword evidence="2" id="KW-1185">Reference proteome</keyword>
<accession>A0A915JVJ7</accession>
<reference evidence="3" key="1">
    <citation type="submission" date="2022-11" db="UniProtKB">
        <authorList>
            <consortium name="WormBaseParasite"/>
        </authorList>
    </citation>
    <scope>IDENTIFICATION</scope>
</reference>